<dbReference type="Gene3D" id="3.90.550.10">
    <property type="entry name" value="Spore Coat Polysaccharide Biosynthesis Protein SpsA, Chain A"/>
    <property type="match status" value="1"/>
</dbReference>
<dbReference type="Pfam" id="PF00483">
    <property type="entry name" value="NTP_transferase"/>
    <property type="match status" value="1"/>
</dbReference>
<comment type="caution">
    <text evidence="2">The sequence shown here is derived from an EMBL/GenBank/DDBJ whole genome shotgun (WGS) entry which is preliminary data.</text>
</comment>
<dbReference type="InterPro" id="IPR054790">
    <property type="entry name" value="MurU"/>
</dbReference>
<dbReference type="InterPro" id="IPR029044">
    <property type="entry name" value="Nucleotide-diphossugar_trans"/>
</dbReference>
<name>A0ABQ5YQ39_9BURK</name>
<dbReference type="EMBL" id="BSOJ01000012">
    <property type="protein sequence ID" value="GLR26219.1"/>
    <property type="molecule type" value="Genomic_DNA"/>
</dbReference>
<proteinExistence type="predicted"/>
<dbReference type="InterPro" id="IPR050486">
    <property type="entry name" value="Mannose-1P_guanyltransferase"/>
</dbReference>
<evidence type="ECO:0000259" key="1">
    <source>
        <dbReference type="Pfam" id="PF00483"/>
    </source>
</evidence>
<dbReference type="Proteomes" id="UP001156664">
    <property type="component" value="Unassembled WGS sequence"/>
</dbReference>
<dbReference type="InterPro" id="IPR005835">
    <property type="entry name" value="NTP_transferase_dom"/>
</dbReference>
<dbReference type="SUPFAM" id="SSF53448">
    <property type="entry name" value="Nucleotide-diphospho-sugar transferases"/>
    <property type="match status" value="1"/>
</dbReference>
<evidence type="ECO:0000313" key="2">
    <source>
        <dbReference type="EMBL" id="GLR26219.1"/>
    </source>
</evidence>
<dbReference type="RefSeq" id="WP_284280715.1">
    <property type="nucleotide sequence ID" value="NZ_BSOJ01000012.1"/>
</dbReference>
<sequence>MKAMILAAGRGERMRPLTDQCPKPLLKAGGKPLLQWHIEALVRAGFTDIVVNCAHLADQVAAFLGDGSQLGARITCSRETVALETAGGIRKALEWLKPDPFFVVNGDVFTDLDYRCAASVIQSLPSAGLAHLWLVDNPQHHPGGDFALSSDGRVAVPDDDRFRAQPVYTFSGLGVYRPALFEGLELNRPEKLAPLLRAAMGKGAVTGAHHPGLWMDIGTPERLQALNEYLNGKKEAV</sequence>
<reference evidence="3" key="1">
    <citation type="journal article" date="2019" name="Int. J. Syst. Evol. Microbiol.">
        <title>The Global Catalogue of Microorganisms (GCM) 10K type strain sequencing project: providing services to taxonomists for standard genome sequencing and annotation.</title>
        <authorList>
            <consortium name="The Broad Institute Genomics Platform"/>
            <consortium name="The Broad Institute Genome Sequencing Center for Infectious Disease"/>
            <person name="Wu L."/>
            <person name="Ma J."/>
        </authorList>
    </citation>
    <scope>NUCLEOTIDE SEQUENCE [LARGE SCALE GENOMIC DNA]</scope>
    <source>
        <strain evidence="3">NBRC 105857</strain>
    </source>
</reference>
<organism evidence="2 3">
    <name type="scientific">Limnobacter litoralis</name>
    <dbReference type="NCBI Taxonomy" id="481366"/>
    <lineage>
        <taxon>Bacteria</taxon>
        <taxon>Pseudomonadati</taxon>
        <taxon>Pseudomonadota</taxon>
        <taxon>Betaproteobacteria</taxon>
        <taxon>Burkholderiales</taxon>
        <taxon>Burkholderiaceae</taxon>
        <taxon>Limnobacter</taxon>
    </lineage>
</organism>
<keyword evidence="3" id="KW-1185">Reference proteome</keyword>
<feature type="domain" description="Nucleotidyl transferase" evidence="1">
    <location>
        <begin position="2"/>
        <end position="228"/>
    </location>
</feature>
<evidence type="ECO:0000313" key="3">
    <source>
        <dbReference type="Proteomes" id="UP001156664"/>
    </source>
</evidence>
<protein>
    <submittedName>
        <fullName evidence="2">Nucleotidyltransferase</fullName>
    </submittedName>
</protein>
<accession>A0ABQ5YQ39</accession>
<dbReference type="NCBIfam" id="NF045761">
    <property type="entry name" value="NAMPUrTaseMurU"/>
    <property type="match status" value="1"/>
</dbReference>
<gene>
    <name evidence="2" type="ORF">GCM10007875_13070</name>
</gene>
<dbReference type="PANTHER" id="PTHR22572">
    <property type="entry name" value="SUGAR-1-PHOSPHATE GUANYL TRANSFERASE"/>
    <property type="match status" value="1"/>
</dbReference>
<dbReference type="CDD" id="cd06422">
    <property type="entry name" value="NTP_transferase_like_1"/>
    <property type="match status" value="1"/>
</dbReference>